<accession>A0A7J8S4G7</accession>
<evidence type="ECO:0000313" key="1">
    <source>
        <dbReference type="EMBL" id="MBA0620680.1"/>
    </source>
</evidence>
<proteinExistence type="predicted"/>
<dbReference type="EMBL" id="JABFAC010000008">
    <property type="protein sequence ID" value="MBA0620680.1"/>
    <property type="molecule type" value="Genomic_DNA"/>
</dbReference>
<dbReference type="Proteomes" id="UP000593561">
    <property type="component" value="Unassembled WGS sequence"/>
</dbReference>
<name>A0A7J8S4G7_GOSDV</name>
<evidence type="ECO:0000313" key="2">
    <source>
        <dbReference type="Proteomes" id="UP000593561"/>
    </source>
</evidence>
<protein>
    <submittedName>
        <fullName evidence="1">Uncharacterized protein</fullName>
    </submittedName>
</protein>
<reference evidence="1 2" key="1">
    <citation type="journal article" date="2019" name="Genome Biol. Evol.">
        <title>Insights into the evolution of the New World diploid cottons (Gossypium, subgenus Houzingenia) based on genome sequencing.</title>
        <authorList>
            <person name="Grover C.E."/>
            <person name="Arick M.A. 2nd"/>
            <person name="Thrash A."/>
            <person name="Conover J.L."/>
            <person name="Sanders W.S."/>
            <person name="Peterson D.G."/>
            <person name="Frelichowski J.E."/>
            <person name="Scheffler J.A."/>
            <person name="Scheffler B.E."/>
            <person name="Wendel J.F."/>
        </authorList>
    </citation>
    <scope>NUCLEOTIDE SEQUENCE [LARGE SCALE GENOMIC DNA]</scope>
    <source>
        <strain evidence="1">27</strain>
        <tissue evidence="1">Leaf</tissue>
    </source>
</reference>
<keyword evidence="2" id="KW-1185">Reference proteome</keyword>
<comment type="caution">
    <text evidence="1">The sequence shown here is derived from an EMBL/GenBank/DDBJ whole genome shotgun (WGS) entry which is preliminary data.</text>
</comment>
<gene>
    <name evidence="1" type="ORF">Godav_006375</name>
</gene>
<dbReference type="AlphaFoldDB" id="A0A7J8S4G7"/>
<sequence length="176" mass="20153">MGMDISKQIYSYISELNGLEEKKLTLKIDRGHKQTERRTRVTIYFDAAFDKRSSKSISGLVIRDVGVEILASKTVIHTEVPYLFAWGDSRMVIKKCQTTDLDKSVIGALIRYIHSKKLCSSRNGETAAETTRLIRIKKAFMGIDSRRLKDLLESAIIKSWDRDLKRQWIGVSSCCY</sequence>
<organism evidence="1 2">
    <name type="scientific">Gossypium davidsonii</name>
    <name type="common">Davidson's cotton</name>
    <name type="synonym">Gossypium klotzschianum subsp. davidsonii</name>
    <dbReference type="NCBI Taxonomy" id="34287"/>
    <lineage>
        <taxon>Eukaryota</taxon>
        <taxon>Viridiplantae</taxon>
        <taxon>Streptophyta</taxon>
        <taxon>Embryophyta</taxon>
        <taxon>Tracheophyta</taxon>
        <taxon>Spermatophyta</taxon>
        <taxon>Magnoliopsida</taxon>
        <taxon>eudicotyledons</taxon>
        <taxon>Gunneridae</taxon>
        <taxon>Pentapetalae</taxon>
        <taxon>rosids</taxon>
        <taxon>malvids</taxon>
        <taxon>Malvales</taxon>
        <taxon>Malvaceae</taxon>
        <taxon>Malvoideae</taxon>
        <taxon>Gossypium</taxon>
    </lineage>
</organism>